<evidence type="ECO:0000259" key="1">
    <source>
        <dbReference type="PROSITE" id="PS50995"/>
    </source>
</evidence>
<dbReference type="InterPro" id="IPR000835">
    <property type="entry name" value="HTH_MarR-typ"/>
</dbReference>
<organism evidence="2 3">
    <name type="scientific">Nocardia fluminea</name>
    <dbReference type="NCBI Taxonomy" id="134984"/>
    <lineage>
        <taxon>Bacteria</taxon>
        <taxon>Bacillati</taxon>
        <taxon>Actinomycetota</taxon>
        <taxon>Actinomycetes</taxon>
        <taxon>Mycobacteriales</taxon>
        <taxon>Nocardiaceae</taxon>
        <taxon>Nocardia</taxon>
    </lineage>
</organism>
<dbReference type="Pfam" id="PF12802">
    <property type="entry name" value="MarR_2"/>
    <property type="match status" value="1"/>
</dbReference>
<dbReference type="EMBL" id="PJMW01000002">
    <property type="protein sequence ID" value="PKV82510.1"/>
    <property type="molecule type" value="Genomic_DNA"/>
</dbReference>
<keyword evidence="3" id="KW-1185">Reference proteome</keyword>
<dbReference type="InterPro" id="IPR036390">
    <property type="entry name" value="WH_DNA-bd_sf"/>
</dbReference>
<dbReference type="SMART" id="SM00347">
    <property type="entry name" value="HTH_MARR"/>
    <property type="match status" value="1"/>
</dbReference>
<reference evidence="2 3" key="1">
    <citation type="submission" date="2017-12" db="EMBL/GenBank/DDBJ databases">
        <title>Sequencing the genomes of 1000 Actinobacteria strains.</title>
        <authorList>
            <person name="Klenk H.-P."/>
        </authorList>
    </citation>
    <scope>NUCLEOTIDE SEQUENCE [LARGE SCALE GENOMIC DNA]</scope>
    <source>
        <strain evidence="2 3">DSM 44489</strain>
    </source>
</reference>
<dbReference type="AlphaFoldDB" id="A0A2N3VLL6"/>
<comment type="caution">
    <text evidence="2">The sequence shown here is derived from an EMBL/GenBank/DDBJ whole genome shotgun (WGS) entry which is preliminary data.</text>
</comment>
<proteinExistence type="predicted"/>
<dbReference type="PANTHER" id="PTHR33164:SF43">
    <property type="entry name" value="HTH-TYPE TRANSCRIPTIONAL REPRESSOR YETL"/>
    <property type="match status" value="1"/>
</dbReference>
<protein>
    <submittedName>
        <fullName evidence="2">DNA-binding MarR family transcriptional regulator</fullName>
    </submittedName>
</protein>
<dbReference type="OrthoDB" id="4826718at2"/>
<gene>
    <name evidence="2" type="ORF">ATK86_7000</name>
</gene>
<dbReference type="Gene3D" id="1.10.10.10">
    <property type="entry name" value="Winged helix-like DNA-binding domain superfamily/Winged helix DNA-binding domain"/>
    <property type="match status" value="1"/>
</dbReference>
<keyword evidence="2" id="KW-0238">DNA-binding</keyword>
<feature type="domain" description="HTH marR-type" evidence="1">
    <location>
        <begin position="13"/>
        <end position="145"/>
    </location>
</feature>
<dbReference type="RefSeq" id="WP_101468054.1">
    <property type="nucleotide sequence ID" value="NZ_PJMW01000002.1"/>
</dbReference>
<dbReference type="InterPro" id="IPR036388">
    <property type="entry name" value="WH-like_DNA-bd_sf"/>
</dbReference>
<accession>A0A2N3VLL6</accession>
<name>A0A2N3VLL6_9NOCA</name>
<dbReference type="InterPro" id="IPR039422">
    <property type="entry name" value="MarR/SlyA-like"/>
</dbReference>
<dbReference type="PROSITE" id="PS50995">
    <property type="entry name" value="HTH_MARR_2"/>
    <property type="match status" value="1"/>
</dbReference>
<dbReference type="SUPFAM" id="SSF46785">
    <property type="entry name" value="Winged helix' DNA-binding domain"/>
    <property type="match status" value="1"/>
</dbReference>
<dbReference type="PANTHER" id="PTHR33164">
    <property type="entry name" value="TRANSCRIPTIONAL REGULATOR, MARR FAMILY"/>
    <property type="match status" value="1"/>
</dbReference>
<sequence>MQHPPEPPPARWQNLPTWLLTQTANHAHRLVSDGFAAVDARGYHYRLLATLDEFGPASQATLGRRSGIHVSDMVATVNELADHHLVERTPDPTDRRRNIITLTTAGKRQLRRLENRLAHSQEELLEPLSPAQRQQLTELLATLLDHHDQRIGNQDQPLG</sequence>
<dbReference type="GO" id="GO:0006950">
    <property type="term" value="P:response to stress"/>
    <property type="evidence" value="ECO:0007669"/>
    <property type="project" value="TreeGrafter"/>
</dbReference>
<dbReference type="Proteomes" id="UP000233766">
    <property type="component" value="Unassembled WGS sequence"/>
</dbReference>
<evidence type="ECO:0000313" key="3">
    <source>
        <dbReference type="Proteomes" id="UP000233766"/>
    </source>
</evidence>
<evidence type="ECO:0000313" key="2">
    <source>
        <dbReference type="EMBL" id="PKV82510.1"/>
    </source>
</evidence>
<dbReference type="GO" id="GO:0003700">
    <property type="term" value="F:DNA-binding transcription factor activity"/>
    <property type="evidence" value="ECO:0007669"/>
    <property type="project" value="InterPro"/>
</dbReference>
<dbReference type="GO" id="GO:0003677">
    <property type="term" value="F:DNA binding"/>
    <property type="evidence" value="ECO:0007669"/>
    <property type="project" value="UniProtKB-KW"/>
</dbReference>